<feature type="transmembrane region" description="Helical" evidence="11">
    <location>
        <begin position="75"/>
        <end position="94"/>
    </location>
</feature>
<dbReference type="InterPro" id="IPR038770">
    <property type="entry name" value="Na+/solute_symporter_sf"/>
</dbReference>
<feature type="domain" description="Cation/H+ exchanger transmembrane" evidence="12">
    <location>
        <begin position="75"/>
        <end position="260"/>
    </location>
</feature>
<evidence type="ECO:0000259" key="12">
    <source>
        <dbReference type="Pfam" id="PF00999"/>
    </source>
</evidence>
<evidence type="ECO:0000256" key="6">
    <source>
        <dbReference type="ARBA" id="ARBA00022989"/>
    </source>
</evidence>
<evidence type="ECO:0000256" key="5">
    <source>
        <dbReference type="ARBA" id="ARBA00022958"/>
    </source>
</evidence>
<dbReference type="Pfam" id="PF00999">
    <property type="entry name" value="Na_H_Exchanger"/>
    <property type="match status" value="1"/>
</dbReference>
<comment type="caution">
    <text evidence="13">The sequence shown here is derived from an EMBL/GenBank/DDBJ whole genome shotgun (WGS) entry which is preliminary data.</text>
</comment>
<evidence type="ECO:0000256" key="10">
    <source>
        <dbReference type="SAM" id="MobiDB-lite"/>
    </source>
</evidence>
<evidence type="ECO:0000256" key="8">
    <source>
        <dbReference type="ARBA" id="ARBA00023136"/>
    </source>
</evidence>
<dbReference type="EMBL" id="JBBPBM010000012">
    <property type="protein sequence ID" value="KAK8563041.1"/>
    <property type="molecule type" value="Genomic_DNA"/>
</dbReference>
<feature type="region of interest" description="Disordered" evidence="10">
    <location>
        <begin position="1"/>
        <end position="20"/>
    </location>
</feature>
<keyword evidence="2" id="KW-0813">Transport</keyword>
<organism evidence="13 14">
    <name type="scientific">Hibiscus sabdariffa</name>
    <name type="common">roselle</name>
    <dbReference type="NCBI Taxonomy" id="183260"/>
    <lineage>
        <taxon>Eukaryota</taxon>
        <taxon>Viridiplantae</taxon>
        <taxon>Streptophyta</taxon>
        <taxon>Embryophyta</taxon>
        <taxon>Tracheophyta</taxon>
        <taxon>Spermatophyta</taxon>
        <taxon>Magnoliopsida</taxon>
        <taxon>eudicotyledons</taxon>
        <taxon>Gunneridae</taxon>
        <taxon>Pentapetalae</taxon>
        <taxon>rosids</taxon>
        <taxon>malvids</taxon>
        <taxon>Malvales</taxon>
        <taxon>Malvaceae</taxon>
        <taxon>Malvoideae</taxon>
        <taxon>Hibiscus</taxon>
    </lineage>
</organism>
<keyword evidence="14" id="KW-1185">Reference proteome</keyword>
<evidence type="ECO:0000313" key="14">
    <source>
        <dbReference type="Proteomes" id="UP001472677"/>
    </source>
</evidence>
<keyword evidence="8 11" id="KW-0472">Membrane</keyword>
<feature type="transmembrane region" description="Helical" evidence="11">
    <location>
        <begin position="212"/>
        <end position="234"/>
    </location>
</feature>
<comment type="similarity">
    <text evidence="9">Belongs to the monovalent cation:proton antiporter 2 (CPA2) transporter (TC 2.A.37) family. CHX (TC 2.A.37.4) subfamily.</text>
</comment>
<evidence type="ECO:0000313" key="13">
    <source>
        <dbReference type="EMBL" id="KAK8563041.1"/>
    </source>
</evidence>
<feature type="compositionally biased region" description="Polar residues" evidence="10">
    <location>
        <begin position="1"/>
        <end position="16"/>
    </location>
</feature>
<accession>A0ABR2EQW0</accession>
<dbReference type="Gene3D" id="1.20.1530.20">
    <property type="match status" value="1"/>
</dbReference>
<dbReference type="Proteomes" id="UP001472677">
    <property type="component" value="Unassembled WGS sequence"/>
</dbReference>
<dbReference type="InterPro" id="IPR050794">
    <property type="entry name" value="CPA2_transporter"/>
</dbReference>
<keyword evidence="3" id="KW-0633">Potassium transport</keyword>
<sequence>MAISNPSSYTNGSETGQMGRIPEICPSFPSKINSPGLPALLLEKNRHAKLMDYSLPRLQFQRVVGFVLTQMIHSLLKIVGLPMFVSEMLAGIILGPTVFPDFYSLINTSDESVAALGAAVGFGFVYFLFLSTVKMDVSLTFKSGKKTVYIGVLTVVVPLISCLITIKMRHPGINLFTNRIFFLSTSYAGTSFQVIHCLLSELRILNSELGRLGLSSALIGDMVTLLLTMFSTWVNSGIQHGALAVLIDIGMASIFMFIILL</sequence>
<evidence type="ECO:0000256" key="7">
    <source>
        <dbReference type="ARBA" id="ARBA00023065"/>
    </source>
</evidence>
<feature type="transmembrane region" description="Helical" evidence="11">
    <location>
        <begin position="147"/>
        <end position="168"/>
    </location>
</feature>
<feature type="transmembrane region" description="Helical" evidence="11">
    <location>
        <begin position="240"/>
        <end position="260"/>
    </location>
</feature>
<dbReference type="PANTHER" id="PTHR32468">
    <property type="entry name" value="CATION/H + ANTIPORTER"/>
    <property type="match status" value="1"/>
</dbReference>
<evidence type="ECO:0000256" key="9">
    <source>
        <dbReference type="ARBA" id="ARBA00038341"/>
    </source>
</evidence>
<name>A0ABR2EQW0_9ROSI</name>
<evidence type="ECO:0000256" key="1">
    <source>
        <dbReference type="ARBA" id="ARBA00004141"/>
    </source>
</evidence>
<comment type="subcellular location">
    <subcellularLocation>
        <location evidence="1">Membrane</location>
        <topology evidence="1">Multi-pass membrane protein</topology>
    </subcellularLocation>
</comment>
<reference evidence="13 14" key="1">
    <citation type="journal article" date="2024" name="G3 (Bethesda)">
        <title>Genome assembly of Hibiscus sabdariffa L. provides insights into metabolisms of medicinal natural products.</title>
        <authorList>
            <person name="Kim T."/>
        </authorList>
    </citation>
    <scope>NUCLEOTIDE SEQUENCE [LARGE SCALE GENOMIC DNA]</scope>
    <source>
        <strain evidence="13">TK-2024</strain>
        <tissue evidence="13">Old leaves</tissue>
    </source>
</reference>
<feature type="transmembrane region" description="Helical" evidence="11">
    <location>
        <begin position="180"/>
        <end position="200"/>
    </location>
</feature>
<evidence type="ECO:0000256" key="11">
    <source>
        <dbReference type="SAM" id="Phobius"/>
    </source>
</evidence>
<evidence type="ECO:0000256" key="3">
    <source>
        <dbReference type="ARBA" id="ARBA00022538"/>
    </source>
</evidence>
<evidence type="ECO:0000256" key="4">
    <source>
        <dbReference type="ARBA" id="ARBA00022692"/>
    </source>
</evidence>
<keyword evidence="6 11" id="KW-1133">Transmembrane helix</keyword>
<keyword evidence="5" id="KW-0630">Potassium</keyword>
<dbReference type="PANTHER" id="PTHR32468:SF17">
    <property type="entry name" value="CATION_H(+) ANTIPORTER 4"/>
    <property type="match status" value="1"/>
</dbReference>
<feature type="transmembrane region" description="Helical" evidence="11">
    <location>
        <begin position="114"/>
        <end position="135"/>
    </location>
</feature>
<evidence type="ECO:0000256" key="2">
    <source>
        <dbReference type="ARBA" id="ARBA00022448"/>
    </source>
</evidence>
<proteinExistence type="inferred from homology"/>
<gene>
    <name evidence="13" type="ORF">V6N12_011102</name>
</gene>
<keyword evidence="7" id="KW-0406">Ion transport</keyword>
<dbReference type="InterPro" id="IPR006153">
    <property type="entry name" value="Cation/H_exchanger_TM"/>
</dbReference>
<keyword evidence="4 11" id="KW-0812">Transmembrane</keyword>
<protein>
    <recommendedName>
        <fullName evidence="12">Cation/H+ exchanger transmembrane domain-containing protein</fullName>
    </recommendedName>
</protein>